<dbReference type="InterPro" id="IPR017703">
    <property type="entry name" value="YgfZ/GCV_T_CS"/>
</dbReference>
<proteinExistence type="predicted"/>
<evidence type="ECO:0000256" key="1">
    <source>
        <dbReference type="ARBA" id="ARBA00022946"/>
    </source>
</evidence>
<dbReference type="SUPFAM" id="SSF103025">
    <property type="entry name" value="Folate-binding domain"/>
    <property type="match status" value="1"/>
</dbReference>
<name>A0ABW8K8Z6_9GAMM</name>
<dbReference type="NCBIfam" id="TIGR03317">
    <property type="entry name" value="ygfZ_signature"/>
    <property type="match status" value="1"/>
</dbReference>
<dbReference type="EMBL" id="JADIKD010000012">
    <property type="protein sequence ID" value="MFK2919316.1"/>
    <property type="molecule type" value="Genomic_DNA"/>
</dbReference>
<dbReference type="PANTHER" id="PTHR22602:SF0">
    <property type="entry name" value="TRANSFERASE CAF17, MITOCHONDRIAL-RELATED"/>
    <property type="match status" value="1"/>
</dbReference>
<reference evidence="2 3" key="1">
    <citation type="submission" date="2020-10" db="EMBL/GenBank/DDBJ databases">
        <title>Phylogeny of dyella-like bacteria.</title>
        <authorList>
            <person name="Fu J."/>
        </authorList>
    </citation>
    <scope>NUCLEOTIDE SEQUENCE [LARGE SCALE GENOMIC DNA]</scope>
    <source>
        <strain evidence="2 3">BB4</strain>
    </source>
</reference>
<comment type="caution">
    <text evidence="2">The sequence shown here is derived from an EMBL/GenBank/DDBJ whole genome shotgun (WGS) entry which is preliminary data.</text>
</comment>
<dbReference type="PANTHER" id="PTHR22602">
    <property type="entry name" value="TRANSFERASE CAF17, MITOCHONDRIAL-RELATED"/>
    <property type="match status" value="1"/>
</dbReference>
<dbReference type="Gene3D" id="3.30.1360.120">
    <property type="entry name" value="Probable tRNA modification gtpase trme, domain 1"/>
    <property type="match status" value="1"/>
</dbReference>
<dbReference type="InterPro" id="IPR045179">
    <property type="entry name" value="YgfZ/GcvT"/>
</dbReference>
<keyword evidence="3" id="KW-1185">Reference proteome</keyword>
<evidence type="ECO:0000313" key="3">
    <source>
        <dbReference type="Proteomes" id="UP001620408"/>
    </source>
</evidence>
<accession>A0ABW8K8Z6</accession>
<sequence>MPRHYTAETLSLEGPDAIAFAQAQFSSQVTALSDGQWQFSAWLDAQGRVRALFHLARLAEDRLLLLLRGGDAASMADALRRFVFRSKVIVQALPSRTLGTGDAMTTHTVNETPVLMFGCDTHSLVIGAHEDDAWRLSHIRAGWPWLPDSALNALLPPALSLERLQGVAFDKGCYPGQEIVARLHYRGGHKRHMHCVVLSQPVSAGSVLRDGAQEIAHVLDAIAVDAHSEALAIISDAIEEQANRDVLRIANDNIEVRLQQRWPA</sequence>
<dbReference type="Gene3D" id="2.40.30.160">
    <property type="match status" value="1"/>
</dbReference>
<protein>
    <submittedName>
        <fullName evidence="2">Folate-binding protein</fullName>
    </submittedName>
</protein>
<dbReference type="Proteomes" id="UP001620408">
    <property type="component" value="Unassembled WGS sequence"/>
</dbReference>
<dbReference type="InterPro" id="IPR027266">
    <property type="entry name" value="TrmE/GcvT-like"/>
</dbReference>
<evidence type="ECO:0000313" key="2">
    <source>
        <dbReference type="EMBL" id="MFK2919316.1"/>
    </source>
</evidence>
<gene>
    <name evidence="2" type="ORF">ISS97_18755</name>
</gene>
<keyword evidence="1" id="KW-0809">Transit peptide</keyword>
<organism evidence="2 3">
    <name type="scientific">Dyella koreensis</name>
    <dbReference type="NCBI Taxonomy" id="311235"/>
    <lineage>
        <taxon>Bacteria</taxon>
        <taxon>Pseudomonadati</taxon>
        <taxon>Pseudomonadota</taxon>
        <taxon>Gammaproteobacteria</taxon>
        <taxon>Lysobacterales</taxon>
        <taxon>Rhodanobacteraceae</taxon>
        <taxon>Dyella</taxon>
    </lineage>
</organism>